<keyword evidence="6 10" id="KW-0067">ATP-binding</keyword>
<proteinExistence type="predicted"/>
<evidence type="ECO:0000259" key="14">
    <source>
        <dbReference type="PROSITE" id="PS51278"/>
    </source>
</evidence>
<feature type="site" description="Important for beta-aspartyl-AMP intermediate formation" evidence="13">
    <location>
        <position position="361"/>
    </location>
</feature>
<dbReference type="InterPro" id="IPR001962">
    <property type="entry name" value="Asn_synthase"/>
</dbReference>
<gene>
    <name evidence="15" type="primary">ASN1</name>
    <name evidence="15" type="ORF">GGH94_005489</name>
</gene>
<feature type="binding site" evidence="12">
    <location>
        <position position="99"/>
    </location>
    <ligand>
        <name>L-glutamine</name>
        <dbReference type="ChEBI" id="CHEBI:58359"/>
    </ligand>
</feature>
<feature type="binding site" evidence="12">
    <location>
        <position position="237"/>
    </location>
    <ligand>
        <name>ATP</name>
        <dbReference type="ChEBI" id="CHEBI:30616"/>
    </ligand>
</feature>
<dbReference type="PANTHER" id="PTHR11772:SF2">
    <property type="entry name" value="ASPARAGINE SYNTHETASE [GLUTAMINE-HYDROLYZING]"/>
    <property type="match status" value="1"/>
</dbReference>
<evidence type="ECO:0000256" key="11">
    <source>
        <dbReference type="PIRSR" id="PIRSR001589-1"/>
    </source>
</evidence>
<dbReference type="PIRSF" id="PIRSF001589">
    <property type="entry name" value="Asn_synthetase_glu-h"/>
    <property type="match status" value="1"/>
</dbReference>
<evidence type="ECO:0000256" key="3">
    <source>
        <dbReference type="ARBA" id="ARBA00022598"/>
    </source>
</evidence>
<evidence type="ECO:0000256" key="6">
    <source>
        <dbReference type="ARBA" id="ARBA00022840"/>
    </source>
</evidence>
<keyword evidence="16" id="KW-1185">Reference proteome</keyword>
<dbReference type="PANTHER" id="PTHR11772">
    <property type="entry name" value="ASPARAGINE SYNTHETASE"/>
    <property type="match status" value="1"/>
</dbReference>
<dbReference type="InterPro" id="IPR033738">
    <property type="entry name" value="AsnB_N"/>
</dbReference>
<dbReference type="Gene3D" id="3.40.50.620">
    <property type="entry name" value="HUPs"/>
    <property type="match status" value="1"/>
</dbReference>
<evidence type="ECO:0000256" key="8">
    <source>
        <dbReference type="ARBA" id="ARBA00022962"/>
    </source>
</evidence>
<evidence type="ECO:0000256" key="4">
    <source>
        <dbReference type="ARBA" id="ARBA00022605"/>
    </source>
</evidence>
<evidence type="ECO:0000313" key="15">
    <source>
        <dbReference type="EMBL" id="KAJ2860475.1"/>
    </source>
</evidence>
<keyword evidence="7 11" id="KW-0061">Asparagine biosynthesis</keyword>
<dbReference type="GO" id="GO:0004066">
    <property type="term" value="F:asparagine synthase (glutamine-hydrolyzing) activity"/>
    <property type="evidence" value="ECO:0007669"/>
    <property type="project" value="UniProtKB-EC"/>
</dbReference>
<evidence type="ECO:0000256" key="1">
    <source>
        <dbReference type="ARBA" id="ARBA00005187"/>
    </source>
</evidence>
<dbReference type="GO" id="GO:0006529">
    <property type="term" value="P:asparagine biosynthetic process"/>
    <property type="evidence" value="ECO:0007669"/>
    <property type="project" value="UniProtKB-KW"/>
</dbReference>
<comment type="caution">
    <text evidence="15">The sequence shown here is derived from an EMBL/GenBank/DDBJ whole genome shotgun (WGS) entry which is preliminary data.</text>
</comment>
<dbReference type="SUPFAM" id="SSF56235">
    <property type="entry name" value="N-terminal nucleophile aminohydrolases (Ntn hydrolases)"/>
    <property type="match status" value="1"/>
</dbReference>
<dbReference type="CDD" id="cd01991">
    <property type="entry name" value="Asn_synthase_B_C"/>
    <property type="match status" value="1"/>
</dbReference>
<dbReference type="EMBL" id="JANBUY010000294">
    <property type="protein sequence ID" value="KAJ2860475.1"/>
    <property type="molecule type" value="Genomic_DNA"/>
</dbReference>
<keyword evidence="4 11" id="KW-0028">Amino-acid biosynthesis</keyword>
<evidence type="ECO:0000256" key="10">
    <source>
        <dbReference type="PIRNR" id="PIRNR001589"/>
    </source>
</evidence>
<feature type="active site" description="For GATase activity" evidence="11">
    <location>
        <position position="2"/>
    </location>
</feature>
<evidence type="ECO:0000256" key="12">
    <source>
        <dbReference type="PIRSR" id="PIRSR001589-2"/>
    </source>
</evidence>
<dbReference type="GO" id="GO:0005829">
    <property type="term" value="C:cytosol"/>
    <property type="evidence" value="ECO:0007669"/>
    <property type="project" value="TreeGrafter"/>
</dbReference>
<keyword evidence="5 10" id="KW-0547">Nucleotide-binding</keyword>
<feature type="binding site" evidence="12">
    <location>
        <position position="285"/>
    </location>
    <ligand>
        <name>ATP</name>
        <dbReference type="ChEBI" id="CHEBI:30616"/>
    </ligand>
</feature>
<dbReference type="EC" id="6.3.5.4" evidence="2"/>
<dbReference type="InterPro" id="IPR014729">
    <property type="entry name" value="Rossmann-like_a/b/a_fold"/>
</dbReference>
<sequence>MCGIFGVYNYYGDVGEFRQRALDLSKKLRHRGPDWSGCIVADNNIVCHERLAIVGVDTGAQPLTNADESIVLTVNGEIYNHKKLEAELKQPASFKTHSDCEVILHMYSEIGTDVCAKLDGMFSWALLDRRSAKSRLVAARDPIGITTLYIGRVSAHPETVFIASELKSLNEECDQIDEFPPGHYFDSEDGQFHRYFKPDWWAPERIATAPVNYRQLRESLTAAVRKRLMAEVPYGVLLSGGLDSSLISSIAVREAARISASAQSDTEDIDTRGARYFPRMHSFSIGLPGAPDLIAARKVAKFLRTAHHELTYTVQEGLDAVADVIYHLETYDVTTIRASTPMYLMSRKIKSTGVKMVLSGEGADEVFGGYLYFHYAPNADDFHKETVNRVHNLHTSDCLRANKSTMAWGLEARVPFLDKEFLQVAMNVRAEDKQCSKDLMEKAIIRRAFDVEFADAGFTPEELAKGPYLPHDVLWRQKEQFSDGVGYSWIDSLKEWAERRVSDEAMAAVDQRFPYDTPSTKEAYLYRELFEQHFPQKACLKSVVRWVPRTDWGCSADPSGRAQKIHDKAY</sequence>
<dbReference type="PROSITE" id="PS51278">
    <property type="entry name" value="GATASE_TYPE_2"/>
    <property type="match status" value="1"/>
</dbReference>
<dbReference type="Pfam" id="PF13537">
    <property type="entry name" value="GATase_7"/>
    <property type="match status" value="1"/>
</dbReference>
<reference evidence="15" key="1">
    <citation type="submission" date="2022-07" db="EMBL/GenBank/DDBJ databases">
        <title>Phylogenomic reconstructions and comparative analyses of Kickxellomycotina fungi.</title>
        <authorList>
            <person name="Reynolds N.K."/>
            <person name="Stajich J.E."/>
            <person name="Barry K."/>
            <person name="Grigoriev I.V."/>
            <person name="Crous P."/>
            <person name="Smith M.E."/>
        </authorList>
    </citation>
    <scope>NUCLEOTIDE SEQUENCE</scope>
    <source>
        <strain evidence="15">RSA 476</strain>
    </source>
</reference>
<evidence type="ECO:0000256" key="9">
    <source>
        <dbReference type="ARBA" id="ARBA00048741"/>
    </source>
</evidence>
<feature type="binding site" evidence="12">
    <location>
        <begin position="359"/>
        <end position="360"/>
    </location>
    <ligand>
        <name>ATP</name>
        <dbReference type="ChEBI" id="CHEBI:30616"/>
    </ligand>
</feature>
<dbReference type="InterPro" id="IPR006426">
    <property type="entry name" value="Asn_synth_AEB"/>
</dbReference>
<name>A0A9W8IDD3_9FUNG</name>
<dbReference type="CDD" id="cd00712">
    <property type="entry name" value="AsnB"/>
    <property type="match status" value="1"/>
</dbReference>
<comment type="pathway">
    <text evidence="1">Amino-acid biosynthesis; L-asparagine biosynthesis; L-asparagine from L-aspartate (L-Gln route): step 1/1.</text>
</comment>
<dbReference type="NCBIfam" id="TIGR01536">
    <property type="entry name" value="asn_synth_AEB"/>
    <property type="match status" value="1"/>
</dbReference>
<dbReference type="Proteomes" id="UP001140074">
    <property type="component" value="Unassembled WGS sequence"/>
</dbReference>
<keyword evidence="3 15" id="KW-0436">Ligase</keyword>
<comment type="catalytic activity">
    <reaction evidence="9">
        <text>L-aspartate + L-glutamine + ATP + H2O = L-asparagine + L-glutamate + AMP + diphosphate + H(+)</text>
        <dbReference type="Rhea" id="RHEA:12228"/>
        <dbReference type="ChEBI" id="CHEBI:15377"/>
        <dbReference type="ChEBI" id="CHEBI:15378"/>
        <dbReference type="ChEBI" id="CHEBI:29985"/>
        <dbReference type="ChEBI" id="CHEBI:29991"/>
        <dbReference type="ChEBI" id="CHEBI:30616"/>
        <dbReference type="ChEBI" id="CHEBI:33019"/>
        <dbReference type="ChEBI" id="CHEBI:58048"/>
        <dbReference type="ChEBI" id="CHEBI:58359"/>
        <dbReference type="ChEBI" id="CHEBI:456215"/>
        <dbReference type="EC" id="6.3.5.4"/>
    </reaction>
</comment>
<evidence type="ECO:0000256" key="2">
    <source>
        <dbReference type="ARBA" id="ARBA00012737"/>
    </source>
</evidence>
<evidence type="ECO:0000256" key="5">
    <source>
        <dbReference type="ARBA" id="ARBA00022741"/>
    </source>
</evidence>
<dbReference type="InterPro" id="IPR017932">
    <property type="entry name" value="GATase_2_dom"/>
</dbReference>
<dbReference type="Pfam" id="PF00733">
    <property type="entry name" value="Asn_synthase"/>
    <property type="match status" value="1"/>
</dbReference>
<evidence type="ECO:0000256" key="13">
    <source>
        <dbReference type="PIRSR" id="PIRSR001589-3"/>
    </source>
</evidence>
<protein>
    <recommendedName>
        <fullName evidence="2">asparagine synthase (glutamine-hydrolyzing)</fullName>
        <ecNumber evidence="2">6.3.5.4</ecNumber>
    </recommendedName>
</protein>
<evidence type="ECO:0000256" key="7">
    <source>
        <dbReference type="ARBA" id="ARBA00022888"/>
    </source>
</evidence>
<organism evidence="15 16">
    <name type="scientific">Coemansia aciculifera</name>
    <dbReference type="NCBI Taxonomy" id="417176"/>
    <lineage>
        <taxon>Eukaryota</taxon>
        <taxon>Fungi</taxon>
        <taxon>Fungi incertae sedis</taxon>
        <taxon>Zoopagomycota</taxon>
        <taxon>Kickxellomycotina</taxon>
        <taxon>Kickxellomycetes</taxon>
        <taxon>Kickxellales</taxon>
        <taxon>Kickxellaceae</taxon>
        <taxon>Coemansia</taxon>
    </lineage>
</organism>
<dbReference type="InterPro" id="IPR050795">
    <property type="entry name" value="Asn_Synthetase"/>
</dbReference>
<dbReference type="NCBIfam" id="NF006949">
    <property type="entry name" value="PRK09431.1"/>
    <property type="match status" value="1"/>
</dbReference>
<accession>A0A9W8IDD3</accession>
<dbReference type="InterPro" id="IPR029055">
    <property type="entry name" value="Ntn_hydrolases_N"/>
</dbReference>
<dbReference type="FunFam" id="3.40.50.620:FF:000031">
    <property type="entry name" value="Asparagine synthase B"/>
    <property type="match status" value="1"/>
</dbReference>
<dbReference type="AlphaFoldDB" id="A0A9W8IDD3"/>
<keyword evidence="8 11" id="KW-0315">Glutamine amidotransferase</keyword>
<dbReference type="SUPFAM" id="SSF52402">
    <property type="entry name" value="Adenine nucleotide alpha hydrolases-like"/>
    <property type="match status" value="1"/>
</dbReference>
<feature type="domain" description="Glutamine amidotransferase type-2" evidence="14">
    <location>
        <begin position="2"/>
        <end position="190"/>
    </location>
</feature>
<evidence type="ECO:0000313" key="16">
    <source>
        <dbReference type="Proteomes" id="UP001140074"/>
    </source>
</evidence>
<dbReference type="Gene3D" id="3.60.20.10">
    <property type="entry name" value="Glutamine Phosphoribosylpyrophosphate, subunit 1, domain 1"/>
    <property type="match status" value="1"/>
</dbReference>
<dbReference type="GO" id="GO:0005524">
    <property type="term" value="F:ATP binding"/>
    <property type="evidence" value="ECO:0007669"/>
    <property type="project" value="UniProtKB-KW"/>
</dbReference>